<dbReference type="EMBL" id="VSSQ01040683">
    <property type="protein sequence ID" value="MPM93988.1"/>
    <property type="molecule type" value="Genomic_DNA"/>
</dbReference>
<evidence type="ECO:0000259" key="7">
    <source>
        <dbReference type="Pfam" id="PF03553"/>
    </source>
</evidence>
<comment type="caution">
    <text evidence="8">The sequence shown here is derived from an EMBL/GenBank/DDBJ whole genome shotgun (WGS) entry which is preliminary data.</text>
</comment>
<feature type="transmembrane region" description="Helical" evidence="6">
    <location>
        <begin position="127"/>
        <end position="145"/>
    </location>
</feature>
<sequence>MVFIVCVFNFDFGPMKQHEECAEKGDLFYGRNDFEIIEEEKVSTKGRVMDLVLPVIFLIFSCITCMVYTGGFFDGVPFVQAFQECNASFGLVLGSFFTLVFMFILYIPRKIINFKDFFEALPVGFKMMVPVIMILVLAWTLGGFVSDNLQAGLFVSNILKSSSISTAFLPPLLFLIATGLAFSTGTSWGTFGILIPIVTSVFLESDPMLVTSIAAVLAGAVCGDHISPISDTTIMASAGAQSNHIFHVTTQLPYALVVASACFVGYCIAGFTGSTILAFGGALVVLGIILLIIKKVKLSK</sequence>
<accession>A0A645DXX8</accession>
<comment type="subcellular location">
    <subcellularLocation>
        <location evidence="1">Cell membrane</location>
        <topology evidence="1">Multi-pass membrane protein</topology>
    </subcellularLocation>
</comment>
<keyword evidence="5 6" id="KW-0472">Membrane</keyword>
<feature type="transmembrane region" description="Helical" evidence="6">
    <location>
        <begin position="172"/>
        <end position="203"/>
    </location>
</feature>
<feature type="transmembrane region" description="Helical" evidence="6">
    <location>
        <begin position="89"/>
        <end position="107"/>
    </location>
</feature>
<dbReference type="InterPro" id="IPR018461">
    <property type="entry name" value="Na/H_Antiport_NhaC-like_C"/>
</dbReference>
<feature type="transmembrane region" description="Helical" evidence="6">
    <location>
        <begin position="277"/>
        <end position="293"/>
    </location>
</feature>
<evidence type="ECO:0000313" key="8">
    <source>
        <dbReference type="EMBL" id="MPM93988.1"/>
    </source>
</evidence>
<evidence type="ECO:0000256" key="6">
    <source>
        <dbReference type="SAM" id="Phobius"/>
    </source>
</evidence>
<dbReference type="Pfam" id="PF03553">
    <property type="entry name" value="Na_H_antiporter"/>
    <property type="match status" value="1"/>
</dbReference>
<organism evidence="8">
    <name type="scientific">bioreactor metagenome</name>
    <dbReference type="NCBI Taxonomy" id="1076179"/>
    <lineage>
        <taxon>unclassified sequences</taxon>
        <taxon>metagenomes</taxon>
        <taxon>ecological metagenomes</taxon>
    </lineage>
</organism>
<dbReference type="PANTHER" id="PTHR43478">
    <property type="entry name" value="NA+/H+ ANTIPORTER-RELATED"/>
    <property type="match status" value="1"/>
</dbReference>
<proteinExistence type="predicted"/>
<dbReference type="AlphaFoldDB" id="A0A645DXX8"/>
<keyword evidence="4 6" id="KW-1133">Transmembrane helix</keyword>
<feature type="domain" description="Na+/H+ antiporter NhaC-like C-terminal" evidence="7">
    <location>
        <begin position="1"/>
        <end position="271"/>
    </location>
</feature>
<protein>
    <recommendedName>
        <fullName evidence="7">Na+/H+ antiporter NhaC-like C-terminal domain-containing protein</fullName>
    </recommendedName>
</protein>
<feature type="transmembrane region" description="Helical" evidence="6">
    <location>
        <begin position="51"/>
        <end position="69"/>
    </location>
</feature>
<keyword evidence="3 6" id="KW-0812">Transmembrane</keyword>
<dbReference type="GO" id="GO:0005886">
    <property type="term" value="C:plasma membrane"/>
    <property type="evidence" value="ECO:0007669"/>
    <property type="project" value="UniProtKB-SubCell"/>
</dbReference>
<evidence type="ECO:0000256" key="4">
    <source>
        <dbReference type="ARBA" id="ARBA00022989"/>
    </source>
</evidence>
<evidence type="ECO:0000256" key="3">
    <source>
        <dbReference type="ARBA" id="ARBA00022692"/>
    </source>
</evidence>
<reference evidence="8" key="1">
    <citation type="submission" date="2019-08" db="EMBL/GenBank/DDBJ databases">
        <authorList>
            <person name="Kucharzyk K."/>
            <person name="Murdoch R.W."/>
            <person name="Higgins S."/>
            <person name="Loffler F."/>
        </authorList>
    </citation>
    <scope>NUCLEOTIDE SEQUENCE</scope>
</reference>
<feature type="transmembrane region" description="Helical" evidence="6">
    <location>
        <begin position="252"/>
        <end position="271"/>
    </location>
</feature>
<evidence type="ECO:0000256" key="1">
    <source>
        <dbReference type="ARBA" id="ARBA00004651"/>
    </source>
</evidence>
<gene>
    <name evidence="8" type="ORF">SDC9_141130</name>
</gene>
<keyword evidence="2" id="KW-1003">Cell membrane</keyword>
<dbReference type="PANTHER" id="PTHR43478:SF1">
    <property type="entry name" value="NA+_H+ ANTIPORTER NHAC-LIKE C-TERMINAL DOMAIN-CONTAINING PROTEIN"/>
    <property type="match status" value="1"/>
</dbReference>
<evidence type="ECO:0000256" key="5">
    <source>
        <dbReference type="ARBA" id="ARBA00023136"/>
    </source>
</evidence>
<name>A0A645DXX8_9ZZZZ</name>
<evidence type="ECO:0000256" key="2">
    <source>
        <dbReference type="ARBA" id="ARBA00022475"/>
    </source>
</evidence>